<reference evidence="1 2" key="1">
    <citation type="submission" date="2019-06" db="EMBL/GenBank/DDBJ databases">
        <title>Discovery of a novel chromosome fission-fusion reversal in muntjac.</title>
        <authorList>
            <person name="Mudd A.B."/>
            <person name="Bredeson J.V."/>
            <person name="Baum R."/>
            <person name="Hockemeyer D."/>
            <person name="Rokhsar D.S."/>
        </authorList>
    </citation>
    <scope>NUCLEOTIDE SEQUENCE [LARGE SCALE GENOMIC DNA]</scope>
    <source>
        <strain evidence="1">UCam_UCB_Mr</strain>
        <tissue evidence="1">Fibroblast cell line</tissue>
    </source>
</reference>
<gene>
    <name evidence="1" type="ORF">FD755_008454</name>
</gene>
<sequence length="158" mass="18869">MAFWRPLLPYLIKVRLRSTYWVSSRDAWAQLPLGMWDLRSATRYQTRVPGIGKQILKHWMTRELPLREHLFCEPMDCNPPGFSTHGISQARILEWVLCMSDELWEQIVRSSCDHITPDMQALAQDMGWRQMYFTNKLQLQRHLRKRKQRQGSQRSSQP</sequence>
<keyword evidence="2" id="KW-1185">Reference proteome</keyword>
<dbReference type="Proteomes" id="UP000326062">
    <property type="component" value="Chromosome 3"/>
</dbReference>
<protein>
    <submittedName>
        <fullName evidence="1">Uncharacterized protein</fullName>
    </submittedName>
</protein>
<evidence type="ECO:0000313" key="2">
    <source>
        <dbReference type="Proteomes" id="UP000326062"/>
    </source>
</evidence>
<dbReference type="EMBL" id="VCEB01000003">
    <property type="protein sequence ID" value="KAB0380670.1"/>
    <property type="molecule type" value="Genomic_DNA"/>
</dbReference>
<comment type="caution">
    <text evidence="1">The sequence shown here is derived from an EMBL/GenBank/DDBJ whole genome shotgun (WGS) entry which is preliminary data.</text>
</comment>
<organism evidence="1 2">
    <name type="scientific">Muntiacus reevesi</name>
    <name type="common">Reeves' muntjac</name>
    <name type="synonym">Cervus reevesi</name>
    <dbReference type="NCBI Taxonomy" id="9886"/>
    <lineage>
        <taxon>Eukaryota</taxon>
        <taxon>Metazoa</taxon>
        <taxon>Chordata</taxon>
        <taxon>Craniata</taxon>
        <taxon>Vertebrata</taxon>
        <taxon>Euteleostomi</taxon>
        <taxon>Mammalia</taxon>
        <taxon>Eutheria</taxon>
        <taxon>Laurasiatheria</taxon>
        <taxon>Artiodactyla</taxon>
        <taxon>Ruminantia</taxon>
        <taxon>Pecora</taxon>
        <taxon>Cervidae</taxon>
        <taxon>Muntiacinae</taxon>
        <taxon>Muntiacus</taxon>
    </lineage>
</organism>
<dbReference type="AlphaFoldDB" id="A0A5J5MKG9"/>
<evidence type="ECO:0000313" key="1">
    <source>
        <dbReference type="EMBL" id="KAB0380670.1"/>
    </source>
</evidence>
<name>A0A5J5MKG9_MUNRE</name>
<accession>A0A5J5MKG9</accession>
<proteinExistence type="predicted"/>